<sequence>MPLFGSKHKHDHDHHDSTLDNRHSATTHGTHGTHGTHAHGAAGELPPAGAVGGGVGVPMGSAAGMTQTYPGTGTQGSSLTGGTGHAGATNDPYTAGGVGHTGYSTASGPGGAIIPPTSDLNHRQHNPNTHGAGTNAPSGGGTGTRLTGKVESALGSALGSSALKAKGMEKEREANAVKLQSQELAEAERLEKEALLRRERAVGHGAHPANSALGAGGMGGTTGHSNMNNSGTGY</sequence>
<comment type="caution">
    <text evidence="2">The sequence shown here is derived from an EMBL/GenBank/DDBJ whole genome shotgun (WGS) entry which is preliminary data.</text>
</comment>
<feature type="region of interest" description="Disordered" evidence="1">
    <location>
        <begin position="66"/>
        <end position="147"/>
    </location>
</feature>
<feature type="region of interest" description="Disordered" evidence="1">
    <location>
        <begin position="202"/>
        <end position="234"/>
    </location>
</feature>
<evidence type="ECO:0000256" key="1">
    <source>
        <dbReference type="SAM" id="MobiDB-lite"/>
    </source>
</evidence>
<feature type="compositionally biased region" description="Polar residues" evidence="1">
    <location>
        <begin position="126"/>
        <end position="137"/>
    </location>
</feature>
<dbReference type="OrthoDB" id="2590620at2759"/>
<gene>
    <name evidence="2" type="ORF">CPB83DRAFT_188894</name>
</gene>
<proteinExistence type="predicted"/>
<dbReference type="EMBL" id="MU157841">
    <property type="protein sequence ID" value="KAF9530211.1"/>
    <property type="molecule type" value="Genomic_DNA"/>
</dbReference>
<keyword evidence="3" id="KW-1185">Reference proteome</keyword>
<evidence type="ECO:0000313" key="3">
    <source>
        <dbReference type="Proteomes" id="UP000807306"/>
    </source>
</evidence>
<accession>A0A9P6EJF5</accession>
<reference evidence="2" key="1">
    <citation type="submission" date="2020-11" db="EMBL/GenBank/DDBJ databases">
        <authorList>
            <consortium name="DOE Joint Genome Institute"/>
            <person name="Ahrendt S."/>
            <person name="Riley R."/>
            <person name="Andreopoulos W."/>
            <person name="Labutti K."/>
            <person name="Pangilinan J."/>
            <person name="Ruiz-Duenas F.J."/>
            <person name="Barrasa J.M."/>
            <person name="Sanchez-Garcia M."/>
            <person name="Camarero S."/>
            <person name="Miyauchi S."/>
            <person name="Serrano A."/>
            <person name="Linde D."/>
            <person name="Babiker R."/>
            <person name="Drula E."/>
            <person name="Ayuso-Fernandez I."/>
            <person name="Pacheco R."/>
            <person name="Padilla G."/>
            <person name="Ferreira P."/>
            <person name="Barriuso J."/>
            <person name="Kellner H."/>
            <person name="Castanera R."/>
            <person name="Alfaro M."/>
            <person name="Ramirez L."/>
            <person name="Pisabarro A.G."/>
            <person name="Kuo A."/>
            <person name="Tritt A."/>
            <person name="Lipzen A."/>
            <person name="He G."/>
            <person name="Yan M."/>
            <person name="Ng V."/>
            <person name="Cullen D."/>
            <person name="Martin F."/>
            <person name="Rosso M.-N."/>
            <person name="Henrissat B."/>
            <person name="Hibbett D."/>
            <person name="Martinez A.T."/>
            <person name="Grigoriev I.V."/>
        </authorList>
    </citation>
    <scope>NUCLEOTIDE SEQUENCE</scope>
    <source>
        <strain evidence="2">CBS 506.95</strain>
    </source>
</reference>
<name>A0A9P6EJF5_9AGAR</name>
<evidence type="ECO:0000313" key="2">
    <source>
        <dbReference type="EMBL" id="KAF9530211.1"/>
    </source>
</evidence>
<protein>
    <submittedName>
        <fullName evidence="2">Uncharacterized protein</fullName>
    </submittedName>
</protein>
<feature type="compositionally biased region" description="Basic residues" evidence="1">
    <location>
        <begin position="1"/>
        <end position="12"/>
    </location>
</feature>
<dbReference type="AlphaFoldDB" id="A0A9P6EJF5"/>
<feature type="compositionally biased region" description="Low complexity" evidence="1">
    <location>
        <begin position="26"/>
        <end position="49"/>
    </location>
</feature>
<feature type="compositionally biased region" description="Basic and acidic residues" evidence="1">
    <location>
        <begin position="13"/>
        <end position="23"/>
    </location>
</feature>
<dbReference type="Proteomes" id="UP000807306">
    <property type="component" value="Unassembled WGS sequence"/>
</dbReference>
<feature type="region of interest" description="Disordered" evidence="1">
    <location>
        <begin position="1"/>
        <end position="54"/>
    </location>
</feature>
<feature type="compositionally biased region" description="Low complexity" evidence="1">
    <location>
        <begin position="223"/>
        <end position="234"/>
    </location>
</feature>
<organism evidence="2 3">
    <name type="scientific">Crepidotus variabilis</name>
    <dbReference type="NCBI Taxonomy" id="179855"/>
    <lineage>
        <taxon>Eukaryota</taxon>
        <taxon>Fungi</taxon>
        <taxon>Dikarya</taxon>
        <taxon>Basidiomycota</taxon>
        <taxon>Agaricomycotina</taxon>
        <taxon>Agaricomycetes</taxon>
        <taxon>Agaricomycetidae</taxon>
        <taxon>Agaricales</taxon>
        <taxon>Agaricineae</taxon>
        <taxon>Crepidotaceae</taxon>
        <taxon>Crepidotus</taxon>
    </lineage>
</organism>